<evidence type="ECO:0000313" key="3">
    <source>
        <dbReference type="Proteomes" id="UP001057375"/>
    </source>
</evidence>
<evidence type="ECO:0000256" key="1">
    <source>
        <dbReference type="SAM" id="MobiDB-lite"/>
    </source>
</evidence>
<feature type="compositionally biased region" description="Acidic residues" evidence="1">
    <location>
        <begin position="329"/>
        <end position="350"/>
    </location>
</feature>
<dbReference type="SUPFAM" id="SSF48371">
    <property type="entry name" value="ARM repeat"/>
    <property type="match status" value="1"/>
</dbReference>
<dbReference type="Proteomes" id="UP001057375">
    <property type="component" value="Unassembled WGS sequence"/>
</dbReference>
<dbReference type="EMBL" id="BQXS01010804">
    <property type="protein sequence ID" value="GKT34393.1"/>
    <property type="molecule type" value="Genomic_DNA"/>
</dbReference>
<dbReference type="InterPro" id="IPR016024">
    <property type="entry name" value="ARM-type_fold"/>
</dbReference>
<feature type="region of interest" description="Disordered" evidence="1">
    <location>
        <begin position="319"/>
        <end position="350"/>
    </location>
</feature>
<comment type="caution">
    <text evidence="2">The sequence shown here is derived from an EMBL/GenBank/DDBJ whole genome shotgun (WGS) entry which is preliminary data.</text>
</comment>
<reference evidence="2" key="1">
    <citation type="submission" date="2022-03" db="EMBL/GenBank/DDBJ databases">
        <title>Draft genome sequence of Aduncisulcus paluster, a free-living microaerophilic Fornicata.</title>
        <authorList>
            <person name="Yuyama I."/>
            <person name="Kume K."/>
            <person name="Tamura T."/>
            <person name="Inagaki Y."/>
            <person name="Hashimoto T."/>
        </authorList>
    </citation>
    <scope>NUCLEOTIDE SEQUENCE</scope>
    <source>
        <strain evidence="2">NY0171</strain>
    </source>
</reference>
<protein>
    <recommendedName>
        <fullName evidence="4">Non-specific serine/threonine protein kinase</fullName>
    </recommendedName>
</protein>
<accession>A0ABQ5KRZ9</accession>
<feature type="compositionally biased region" description="Basic and acidic residues" evidence="1">
    <location>
        <begin position="172"/>
        <end position="193"/>
    </location>
</feature>
<evidence type="ECO:0000313" key="2">
    <source>
        <dbReference type="EMBL" id="GKT34393.1"/>
    </source>
</evidence>
<sequence length="2080" mass="242354">MNERLLYNSVEALQGDWSQSSDAYSLGLTMYSIFKSSDPFTHMTISPDKRKPTSEFAKDLIQIISKGLGPKLSSCPLFRSLKTIEDGKYKSIYFCLCEVFEGLTKLNIDERMSVHEAWKKVQPLKSILPKIGEGWNPLPIHSVRLEKDDSNPGSIFKVLKPFQKYSTETQEDIGKRRFNPESPPHSEEHSGLEEELPLKKISVASCDSLSICDLDSLQKAILKTSSDSEVSILFEQKFSMISNLFEKYKTPQEIETRQDLFLELFKCLYLFSRHDSNDNQSIFLESSSLEKMINSFLSSMIKVESCLRIIEEVEIEEEEEVQSLKSSDPDYESEEESEEESGEGSEEGSEDIFENIDNVSHILFRIVSIAESKVKSLYQKLVPKIYPIVERIFADYLDDIITFVKRKKAIWVIKYWAMLISTLSLVPSLVPKLSPRYDEDMRWCKENGGWKESFIQFEKNCQSLAQPPKRVSLISPSSSSQLSPLIDPNPEIDDIDLGRLIDTIKNAIDSDSKIDIMETSRLYHQHRNAILSVFLASQSKNKIEENIMDISICFNSLMWLITHKFSKNNTLFRFSNFHDPKSVGNFQLGNIYLPISDLIDIFETFIGYFSTVEEVLQGAVDEEYCVICLSYTSKIKDKYDSVLSKIAPTFQGILERGSKKKIDGDVPLYMLHTLSNISNSKSSTRSSIFTLIKPYIKDWMRIYGDNINEVLIIILSKLTWSPELHAPVEPICSELWPLFHPIVEIIKGKIIGRAILEGDYRFVLLLFANFCCDPSHAIEVHNNINHLLEGWFEAFRKKKHKWGIRYWSNFISILSTVPSLVFQISPKYDSAMAWCKDNGALRSYYTRYHQNGQISKMIDDNLFIQKQWMDLIDLIKKCSDSESTSKMYREQRESILSLFLSDQSRGEIEYHRKEIILCCQCLRWFVKHSISGTKIFLPISDLNDLIDTFITHLSRVEEVLERDVDEEYCAICVDYLFKVRDEYENDLPKIIMILDSLFLKISDFLDGWFESVKKKKYNWGIKFWSNLISMLSTVPSLVPHLYPKYNEEMIWCKDNGGLRSDYSKYHNNCHPHVQKLEELISLIKKCPDSESISVLYHEYREYILSLFHSYQSRSDIKEHNSELVLCCKCLMWFVRHKISGLKVFLSISCLHDLIDTFLEHMSRVEEVLEIDVDEEYCTICVFNTFINQYSMDKNDSFLPKIAPTFQRILERGCKQKLEGESAKCLLISLRNISSSEVYSTRSSIFSLLKPYFKDWLTVYHDSQYYESWFVILTNISWLAEDKSPNKTICSEIWAFSEPIFNMVKKYYIKETMLMGSNVLIIRLFSNLCCDLSHTIEAFNNINHLLEGWFEVIKDKTHKWGIKYWVELISIFSTVPSLVPRISPKFDAAMEWCKDNEKVNDNYTKYRKNCDHYPKSMGKLLRLILKSRDSDSISKLYQENRELLLSVFLAYQSKSEIEEHKTEFVSCCECLDLIVMHMSSGNEIYLPISDLNDMIDTFIVHLSHVEEVLESSIDEKYCNICIAYTFQVDELGLFLPKIVPTLQRILERGCKEKLQGDLPKRFLMTLKNLSISQSSSTLSSIFTLIKPYIRDWLKLYQKIIYYEEWISILSDLTWSLEDDSPNKIICSESWLFFHPILDVVKRSIVGDKIIEQKYIRVLKFFSNLCSDPSHVREIYNNIEDLLDEWFEVIKRKNDDRGIQYWSELISMLSSNPSLIDCLISKFTSKMEWCKENGGRSDDYSKYIMNCFYPHLKKLENLISSIKNTPYSESTSKLYHEHKKYIVSVFRKYQSRRKIRENKKEIVLCCKCLALFAKHVISDPSIYLPIPDFTDLIYTFIDYLSKVSTILKEDVDDEYCCICVYFSFKVNELDSFFPRISPALQRLLERGSKRELEGNIPKYVLIALKNISISGSSSTRSSIFALIKPYLEAWLRIYRDVEYFEKWIIILAKLTQLSGEKSPNQTICSEIWPFFFPILAIVKKECVGDGILKGTCFHVLDFFSNLCCNFLHAREVYENIKYLLDGWFNAFKKEKHNRGMRFWSTLISIFSSIPSLVPHLSPKYDDNMSWCKDNGGLYPDFMKYAV</sequence>
<organism evidence="2 3">
    <name type="scientific">Aduncisulcus paluster</name>
    <dbReference type="NCBI Taxonomy" id="2918883"/>
    <lineage>
        <taxon>Eukaryota</taxon>
        <taxon>Metamonada</taxon>
        <taxon>Carpediemonas-like organisms</taxon>
        <taxon>Aduncisulcus</taxon>
    </lineage>
</organism>
<name>A0ABQ5KRZ9_9EUKA</name>
<feature type="region of interest" description="Disordered" evidence="1">
    <location>
        <begin position="167"/>
        <end position="193"/>
    </location>
</feature>
<proteinExistence type="predicted"/>
<dbReference type="Gene3D" id="1.10.510.10">
    <property type="entry name" value="Transferase(Phosphotransferase) domain 1"/>
    <property type="match status" value="1"/>
</dbReference>
<gene>
    <name evidence="2" type="ORF">ADUPG1_007752</name>
</gene>
<keyword evidence="3" id="KW-1185">Reference proteome</keyword>
<feature type="non-terminal residue" evidence="2">
    <location>
        <position position="2080"/>
    </location>
</feature>
<evidence type="ECO:0008006" key="4">
    <source>
        <dbReference type="Google" id="ProtNLM"/>
    </source>
</evidence>